<dbReference type="EMBL" id="JBHTBJ010000013">
    <property type="protein sequence ID" value="MFC7276162.1"/>
    <property type="molecule type" value="Genomic_DNA"/>
</dbReference>
<feature type="compositionally biased region" description="Basic and acidic residues" evidence="1">
    <location>
        <begin position="135"/>
        <end position="149"/>
    </location>
</feature>
<evidence type="ECO:0000313" key="3">
    <source>
        <dbReference type="EMBL" id="MFC7276162.1"/>
    </source>
</evidence>
<reference evidence="4" key="1">
    <citation type="journal article" date="2019" name="Int. J. Syst. Evol. Microbiol.">
        <title>The Global Catalogue of Microorganisms (GCM) 10K type strain sequencing project: providing services to taxonomists for standard genome sequencing and annotation.</title>
        <authorList>
            <consortium name="The Broad Institute Genomics Platform"/>
            <consortium name="The Broad Institute Genome Sequencing Center for Infectious Disease"/>
            <person name="Wu L."/>
            <person name="Ma J."/>
        </authorList>
    </citation>
    <scope>NUCLEOTIDE SEQUENCE [LARGE SCALE GENOMIC DNA]</scope>
    <source>
        <strain evidence="4">XZYJT-10</strain>
    </source>
</reference>
<feature type="region of interest" description="Disordered" evidence="1">
    <location>
        <begin position="92"/>
        <end position="149"/>
    </location>
</feature>
<dbReference type="Proteomes" id="UP001596548">
    <property type="component" value="Unassembled WGS sequence"/>
</dbReference>
<protein>
    <submittedName>
        <fullName evidence="3">DUF3099 domain-containing protein</fullName>
    </submittedName>
</protein>
<keyword evidence="2" id="KW-1133">Transmembrane helix</keyword>
<feature type="compositionally biased region" description="Basic and acidic residues" evidence="1">
    <location>
        <begin position="92"/>
        <end position="109"/>
    </location>
</feature>
<dbReference type="Pfam" id="PF11298">
    <property type="entry name" value="DUF3099"/>
    <property type="match status" value="1"/>
</dbReference>
<name>A0ABW2HSK7_9ACTN</name>
<keyword evidence="2" id="KW-0812">Transmembrane</keyword>
<keyword evidence="4" id="KW-1185">Reference proteome</keyword>
<organism evidence="3 4">
    <name type="scientific">Paractinoplanes rhizophilus</name>
    <dbReference type="NCBI Taxonomy" id="1416877"/>
    <lineage>
        <taxon>Bacteria</taxon>
        <taxon>Bacillati</taxon>
        <taxon>Actinomycetota</taxon>
        <taxon>Actinomycetes</taxon>
        <taxon>Micromonosporales</taxon>
        <taxon>Micromonosporaceae</taxon>
        <taxon>Paractinoplanes</taxon>
    </lineage>
</organism>
<feature type="transmembrane region" description="Helical" evidence="2">
    <location>
        <begin position="67"/>
        <end position="89"/>
    </location>
</feature>
<evidence type="ECO:0000313" key="4">
    <source>
        <dbReference type="Proteomes" id="UP001596548"/>
    </source>
</evidence>
<sequence length="149" mass="16805">MPRRCKDRESIGVLTVKKQPVLITDAARSQDEQFRSRQIRYVTMMGLRAVCLIVGAILISAHPPLLALWLILCAVGMVTLPWMAVLIANDRPPRSKAERAAAAAEREKPQPSLAQHTDEQVEYLTIDADWTPQPGREREPERERERGQG</sequence>
<dbReference type="RefSeq" id="WP_378970127.1">
    <property type="nucleotide sequence ID" value="NZ_JBHTBJ010000013.1"/>
</dbReference>
<feature type="transmembrane region" description="Helical" evidence="2">
    <location>
        <begin position="41"/>
        <end position="61"/>
    </location>
</feature>
<accession>A0ABW2HSK7</accession>
<dbReference type="InterPro" id="IPR021449">
    <property type="entry name" value="DUF3099"/>
</dbReference>
<evidence type="ECO:0000256" key="1">
    <source>
        <dbReference type="SAM" id="MobiDB-lite"/>
    </source>
</evidence>
<gene>
    <name evidence="3" type="ORF">ACFQS1_19395</name>
</gene>
<proteinExistence type="predicted"/>
<comment type="caution">
    <text evidence="3">The sequence shown here is derived from an EMBL/GenBank/DDBJ whole genome shotgun (WGS) entry which is preliminary data.</text>
</comment>
<keyword evidence="2" id="KW-0472">Membrane</keyword>
<evidence type="ECO:0000256" key="2">
    <source>
        <dbReference type="SAM" id="Phobius"/>
    </source>
</evidence>